<evidence type="ECO:0000313" key="1">
    <source>
        <dbReference type="EMBL" id="GAA4317735.1"/>
    </source>
</evidence>
<reference evidence="2" key="1">
    <citation type="journal article" date="2019" name="Int. J. Syst. Evol. Microbiol.">
        <title>The Global Catalogue of Microorganisms (GCM) 10K type strain sequencing project: providing services to taxonomists for standard genome sequencing and annotation.</title>
        <authorList>
            <consortium name="The Broad Institute Genomics Platform"/>
            <consortium name="The Broad Institute Genome Sequencing Center for Infectious Disease"/>
            <person name="Wu L."/>
            <person name="Ma J."/>
        </authorList>
    </citation>
    <scope>NUCLEOTIDE SEQUENCE [LARGE SCALE GENOMIC DNA]</scope>
    <source>
        <strain evidence="2">JCM 17919</strain>
    </source>
</reference>
<dbReference type="EMBL" id="BAABGY010000001">
    <property type="protein sequence ID" value="GAA4317735.1"/>
    <property type="molecule type" value="Genomic_DNA"/>
</dbReference>
<proteinExistence type="predicted"/>
<gene>
    <name evidence="1" type="ORF">GCM10023184_01540</name>
</gene>
<organism evidence="1 2">
    <name type="scientific">Flaviaesturariibacter amylovorans</name>
    <dbReference type="NCBI Taxonomy" id="1084520"/>
    <lineage>
        <taxon>Bacteria</taxon>
        <taxon>Pseudomonadati</taxon>
        <taxon>Bacteroidota</taxon>
        <taxon>Chitinophagia</taxon>
        <taxon>Chitinophagales</taxon>
        <taxon>Chitinophagaceae</taxon>
        <taxon>Flaviaestuariibacter</taxon>
    </lineage>
</organism>
<evidence type="ECO:0000313" key="2">
    <source>
        <dbReference type="Proteomes" id="UP001501725"/>
    </source>
</evidence>
<comment type="caution">
    <text evidence="1">The sequence shown here is derived from an EMBL/GenBank/DDBJ whole genome shotgun (WGS) entry which is preliminary data.</text>
</comment>
<dbReference type="Proteomes" id="UP001501725">
    <property type="component" value="Unassembled WGS sequence"/>
</dbReference>
<name>A0ABP8G5I9_9BACT</name>
<sequence length="141" mass="15463">MDTVEAGSCSIGTDDTPTTRVRFNPVTGSLRLQAPGLQRLFFLEAAAPVFPKIILHNEYGLRMGTCTFDDSRQRSGTLQLDEGKYRFTVGAEGLLLRRRDGAEWRALPDGLLPASADFLAALLFAFCWQCTQPAAQPLKVA</sequence>
<accession>A0ABP8G5I9</accession>
<keyword evidence="2" id="KW-1185">Reference proteome</keyword>
<protein>
    <submittedName>
        <fullName evidence="1">Uncharacterized protein</fullName>
    </submittedName>
</protein>